<dbReference type="InterPro" id="IPR025734">
    <property type="entry name" value="EspG"/>
</dbReference>
<evidence type="ECO:0000256" key="3">
    <source>
        <dbReference type="ARBA" id="ARBA00022490"/>
    </source>
</evidence>
<evidence type="ECO:0000256" key="4">
    <source>
        <dbReference type="ARBA" id="ARBA00023186"/>
    </source>
</evidence>
<evidence type="ECO:0000313" key="6">
    <source>
        <dbReference type="Proteomes" id="UP000183263"/>
    </source>
</evidence>
<keyword evidence="6" id="KW-1185">Reference proteome</keyword>
<evidence type="ECO:0000256" key="2">
    <source>
        <dbReference type="ARBA" id="ARBA00006411"/>
    </source>
</evidence>
<comment type="similarity">
    <text evidence="2">Belongs to the EspG family.</text>
</comment>
<sequence length="251" mass="27281">MIRNWQIRGDQFGALWHGAGQDRSPLPFSLVGSARTHDAHEREQEAIRAAFAVEEREGVRDAVRVLADPEVYVEISGETVDERPLRIIGAQVQRWSAVAVQLPGSNPEVGGDVVLGAGITDDLAPLLIGVIPQNAGGSKTFARNDEPEPDHFSGSVLQSAGSVPAAPRFEDAVRAGYAGRGTIRVFRGPRHTRADLAMIRWFDLAGDGRYMIGPSDPHAAVPAGPRVLVDTLSTTLRRGIRVQREMAEQRW</sequence>
<reference evidence="5 6" key="1">
    <citation type="submission" date="2016-10" db="EMBL/GenBank/DDBJ databases">
        <authorList>
            <person name="de Groot N.N."/>
        </authorList>
    </citation>
    <scope>NUCLEOTIDE SEQUENCE [LARGE SCALE GENOMIC DNA]</scope>
    <source>
        <strain evidence="5 6">DSM 44892</strain>
    </source>
</reference>
<dbReference type="EMBL" id="FNDN01000009">
    <property type="protein sequence ID" value="SDI64574.1"/>
    <property type="molecule type" value="Genomic_DNA"/>
</dbReference>
<comment type="subcellular location">
    <subcellularLocation>
        <location evidence="1">Cytoplasm</location>
    </subcellularLocation>
</comment>
<evidence type="ECO:0000256" key="1">
    <source>
        <dbReference type="ARBA" id="ARBA00004496"/>
    </source>
</evidence>
<proteinExistence type="inferred from homology"/>
<protein>
    <submittedName>
        <fullName evidence="5">EspG family protein</fullName>
    </submittedName>
</protein>
<organism evidence="5 6">
    <name type="scientific">Rhodococcus triatomae</name>
    <dbReference type="NCBI Taxonomy" id="300028"/>
    <lineage>
        <taxon>Bacteria</taxon>
        <taxon>Bacillati</taxon>
        <taxon>Actinomycetota</taxon>
        <taxon>Actinomycetes</taxon>
        <taxon>Mycobacteriales</taxon>
        <taxon>Nocardiaceae</taxon>
        <taxon>Rhodococcus</taxon>
    </lineage>
</organism>
<keyword evidence="3" id="KW-0963">Cytoplasm</keyword>
<evidence type="ECO:0000313" key="5">
    <source>
        <dbReference type="EMBL" id="SDI64574.1"/>
    </source>
</evidence>
<dbReference type="Pfam" id="PF14011">
    <property type="entry name" value="ESX-1_EspG"/>
    <property type="match status" value="1"/>
</dbReference>
<dbReference type="Proteomes" id="UP000183263">
    <property type="component" value="Unassembled WGS sequence"/>
</dbReference>
<dbReference type="OrthoDB" id="4532341at2"/>
<accession>A0A1G8M9F6</accession>
<name>A0A1G8M9F6_9NOCA</name>
<gene>
    <name evidence="5" type="ORF">SAMN05444695_109149</name>
</gene>
<dbReference type="RefSeq" id="WP_072736825.1">
    <property type="nucleotide sequence ID" value="NZ_CP048813.1"/>
</dbReference>
<keyword evidence="4" id="KW-0143">Chaperone</keyword>
<dbReference type="AlphaFoldDB" id="A0A1G8M9F6"/>